<evidence type="ECO:0000313" key="1">
    <source>
        <dbReference type="EMBL" id="KAE9538642.1"/>
    </source>
</evidence>
<comment type="caution">
    <text evidence="1">The sequence shown here is derived from an EMBL/GenBank/DDBJ whole genome shotgun (WGS) entry which is preliminary data.</text>
</comment>
<accession>A0A6G0TTP0</accession>
<dbReference type="Proteomes" id="UP000475862">
    <property type="component" value="Unassembled WGS sequence"/>
</dbReference>
<protein>
    <submittedName>
        <fullName evidence="1">Uncharacterized protein</fullName>
    </submittedName>
</protein>
<proteinExistence type="predicted"/>
<dbReference type="AlphaFoldDB" id="A0A6G0TTP0"/>
<reference evidence="1 2" key="1">
    <citation type="submission" date="2019-08" db="EMBL/GenBank/DDBJ databases">
        <title>The genome of the soybean aphid Biotype 1, its phylome, world population structure and adaptation to the North American continent.</title>
        <authorList>
            <person name="Giordano R."/>
            <person name="Donthu R.K."/>
            <person name="Hernandez A.G."/>
            <person name="Wright C.L."/>
            <person name="Zimin A.V."/>
        </authorList>
    </citation>
    <scope>NUCLEOTIDE SEQUENCE [LARGE SCALE GENOMIC DNA]</scope>
    <source>
        <tissue evidence="1">Whole aphids</tissue>
    </source>
</reference>
<dbReference type="EMBL" id="VYZN01000016">
    <property type="protein sequence ID" value="KAE9538642.1"/>
    <property type="molecule type" value="Genomic_DNA"/>
</dbReference>
<organism evidence="1 2">
    <name type="scientific">Aphis glycines</name>
    <name type="common">Soybean aphid</name>
    <dbReference type="NCBI Taxonomy" id="307491"/>
    <lineage>
        <taxon>Eukaryota</taxon>
        <taxon>Metazoa</taxon>
        <taxon>Ecdysozoa</taxon>
        <taxon>Arthropoda</taxon>
        <taxon>Hexapoda</taxon>
        <taxon>Insecta</taxon>
        <taxon>Pterygota</taxon>
        <taxon>Neoptera</taxon>
        <taxon>Paraneoptera</taxon>
        <taxon>Hemiptera</taxon>
        <taxon>Sternorrhyncha</taxon>
        <taxon>Aphidomorpha</taxon>
        <taxon>Aphidoidea</taxon>
        <taxon>Aphididae</taxon>
        <taxon>Aphidini</taxon>
        <taxon>Aphis</taxon>
        <taxon>Aphis</taxon>
    </lineage>
</organism>
<gene>
    <name evidence="1" type="ORF">AGLY_005741</name>
</gene>
<evidence type="ECO:0000313" key="2">
    <source>
        <dbReference type="Proteomes" id="UP000475862"/>
    </source>
</evidence>
<sequence>MWIQRYWKLQPTGEKKSFKSRRRLVSRMCVNHDHVYRTDLVNETWVRHELLHDTANRKVLLLLSTTTATATTMGNYGCELPASSQPRHISSESPQGVTVHTGAIKIIETLLINYDKTHHSIQRKCLIQNSKPVGSTLCSGKIYSKYINQFMFNAKLTIEQTLVLGIQKVQTTITSMKIMYDCASACHVFCEQIFYLCLYNMKRTHKHTNIPSNVHGSTTAAIQDPRDEEC</sequence>
<keyword evidence="2" id="KW-1185">Reference proteome</keyword>
<name>A0A6G0TTP0_APHGL</name>